<feature type="signal peptide" evidence="1">
    <location>
        <begin position="1"/>
        <end position="19"/>
    </location>
</feature>
<feature type="chain" id="PRO_5044797178" evidence="1">
    <location>
        <begin position="20"/>
        <end position="131"/>
    </location>
</feature>
<name>A0ABD1QYU2_9LAMI</name>
<gene>
    <name evidence="2" type="ORF">Adt_34002</name>
</gene>
<keyword evidence="3" id="KW-1185">Reference proteome</keyword>
<evidence type="ECO:0000313" key="2">
    <source>
        <dbReference type="EMBL" id="KAL2481036.1"/>
    </source>
</evidence>
<organism evidence="2 3">
    <name type="scientific">Abeliophyllum distichum</name>
    <dbReference type="NCBI Taxonomy" id="126358"/>
    <lineage>
        <taxon>Eukaryota</taxon>
        <taxon>Viridiplantae</taxon>
        <taxon>Streptophyta</taxon>
        <taxon>Embryophyta</taxon>
        <taxon>Tracheophyta</taxon>
        <taxon>Spermatophyta</taxon>
        <taxon>Magnoliopsida</taxon>
        <taxon>eudicotyledons</taxon>
        <taxon>Gunneridae</taxon>
        <taxon>Pentapetalae</taxon>
        <taxon>asterids</taxon>
        <taxon>lamiids</taxon>
        <taxon>Lamiales</taxon>
        <taxon>Oleaceae</taxon>
        <taxon>Forsythieae</taxon>
        <taxon>Abeliophyllum</taxon>
    </lineage>
</organism>
<dbReference type="Proteomes" id="UP001604336">
    <property type="component" value="Unassembled WGS sequence"/>
</dbReference>
<dbReference type="EMBL" id="JBFOLK010000010">
    <property type="protein sequence ID" value="KAL2481036.1"/>
    <property type="molecule type" value="Genomic_DNA"/>
</dbReference>
<proteinExistence type="predicted"/>
<keyword evidence="1" id="KW-0732">Signal</keyword>
<comment type="caution">
    <text evidence="2">The sequence shown here is derived from an EMBL/GenBank/DDBJ whole genome shotgun (WGS) entry which is preliminary data.</text>
</comment>
<protein>
    <submittedName>
        <fullName evidence="2">Uncharacterized protein</fullName>
    </submittedName>
</protein>
<sequence length="131" mass="14792">MGGTIGLHLASALINVATAHEAHKDQAQGLRVASRGMYEVSTHIPSTSCEVEIEQPERDDTCEAVVEEYLDEEDSLRDYQLTRDMVKRPRRKPQKLGYGSEVAFAYASFEELVDREPKSYQEVIESEQSNE</sequence>
<dbReference type="AlphaFoldDB" id="A0ABD1QYU2"/>
<evidence type="ECO:0000256" key="1">
    <source>
        <dbReference type="SAM" id="SignalP"/>
    </source>
</evidence>
<evidence type="ECO:0000313" key="3">
    <source>
        <dbReference type="Proteomes" id="UP001604336"/>
    </source>
</evidence>
<accession>A0ABD1QYU2</accession>
<reference evidence="3" key="1">
    <citation type="submission" date="2024-07" db="EMBL/GenBank/DDBJ databases">
        <title>Two chromosome-level genome assemblies of Korean endemic species Abeliophyllum distichum and Forsythia ovata (Oleaceae).</title>
        <authorList>
            <person name="Jang H."/>
        </authorList>
    </citation>
    <scope>NUCLEOTIDE SEQUENCE [LARGE SCALE GENOMIC DNA]</scope>
</reference>